<reference evidence="2 3" key="1">
    <citation type="submission" date="2020-10" db="EMBL/GenBank/DDBJ databases">
        <title>The Coptis chinensis genome and diversification of protoberbering-type alkaloids.</title>
        <authorList>
            <person name="Wang B."/>
            <person name="Shu S."/>
            <person name="Song C."/>
            <person name="Liu Y."/>
        </authorList>
    </citation>
    <scope>NUCLEOTIDE SEQUENCE [LARGE SCALE GENOMIC DNA]</scope>
    <source>
        <strain evidence="2">HL-2020</strain>
        <tissue evidence="2">Leaf</tissue>
    </source>
</reference>
<keyword evidence="3" id="KW-1185">Reference proteome</keyword>
<dbReference type="PANTHER" id="PTHR36393:SF1">
    <property type="entry name" value="SULFATE ADENYLYLTRANSFERASE SUBUNIT"/>
    <property type="match status" value="1"/>
</dbReference>
<keyword evidence="1" id="KW-0472">Membrane</keyword>
<organism evidence="2 3">
    <name type="scientific">Coptis chinensis</name>
    <dbReference type="NCBI Taxonomy" id="261450"/>
    <lineage>
        <taxon>Eukaryota</taxon>
        <taxon>Viridiplantae</taxon>
        <taxon>Streptophyta</taxon>
        <taxon>Embryophyta</taxon>
        <taxon>Tracheophyta</taxon>
        <taxon>Spermatophyta</taxon>
        <taxon>Magnoliopsida</taxon>
        <taxon>Ranunculales</taxon>
        <taxon>Ranunculaceae</taxon>
        <taxon>Coptidoideae</taxon>
        <taxon>Coptis</taxon>
    </lineage>
</organism>
<gene>
    <name evidence="2" type="ORF">IFM89_027530</name>
</gene>
<evidence type="ECO:0000256" key="1">
    <source>
        <dbReference type="SAM" id="Phobius"/>
    </source>
</evidence>
<feature type="transmembrane region" description="Helical" evidence="1">
    <location>
        <begin position="39"/>
        <end position="59"/>
    </location>
</feature>
<keyword evidence="1" id="KW-1133">Transmembrane helix</keyword>
<protein>
    <submittedName>
        <fullName evidence="2">Uncharacterized protein</fullName>
    </submittedName>
</protein>
<comment type="caution">
    <text evidence="2">The sequence shown here is derived from an EMBL/GenBank/DDBJ whole genome shotgun (WGS) entry which is preliminary data.</text>
</comment>
<keyword evidence="1" id="KW-0812">Transmembrane</keyword>
<evidence type="ECO:0000313" key="2">
    <source>
        <dbReference type="EMBL" id="KAF9602401.1"/>
    </source>
</evidence>
<dbReference type="PANTHER" id="PTHR36393">
    <property type="entry name" value="SULFATE ADENYLYLTRANSFERASE SUBUNIT"/>
    <property type="match status" value="1"/>
</dbReference>
<dbReference type="EMBL" id="JADFTS010000006">
    <property type="protein sequence ID" value="KAF9602401.1"/>
    <property type="molecule type" value="Genomic_DNA"/>
</dbReference>
<dbReference type="OrthoDB" id="2017354at2759"/>
<dbReference type="Proteomes" id="UP000631114">
    <property type="component" value="Unassembled WGS sequence"/>
</dbReference>
<accession>A0A835HML0</accession>
<feature type="transmembrane region" description="Helical" evidence="1">
    <location>
        <begin position="183"/>
        <end position="206"/>
    </location>
</feature>
<evidence type="ECO:0000313" key="3">
    <source>
        <dbReference type="Proteomes" id="UP000631114"/>
    </source>
</evidence>
<name>A0A835HML0_9MAGN</name>
<proteinExistence type="predicted"/>
<dbReference type="AlphaFoldDB" id="A0A835HML0"/>
<sequence>MNNADIKQSDIYYEILVGCKRKENLFSSSSSSSPHPKPYLSLSLSLLCSILVILVWSMAQVVNLRPTLNYSSLSATRPINSSRGFCPVRNPEWKNLQLKLNCKGRYTCLFSNNRKGEEQARNALESALGGKRIEFEKWDKEIQKREEMGRGGGAGGGGWFGSGGWFGGFNGDHFWEEAQQASLVVLILILVYLVIAKGEVLLAVLFNPLLFAMRGVRNGLAYIKLNILRKISPAGTYGVPDNTQKEEILSNLSAKESVVRKWASD</sequence>